<sequence length="133" mass="14423">MRWRLTRGPRISATAPETGVMLGGTDACVEKRRECPTKPCPGPPTNKAVLPTPRGRQAGRTTSEQKGTPVSMRRSSSSGGVMDDVRNMAPSKYEEGCHVLDKDVEQPPRCSISSLHSLATLQEKEPLSNNPQP</sequence>
<proteinExistence type="predicted"/>
<comment type="caution">
    <text evidence="1">The sequence shown here is derived from an EMBL/GenBank/DDBJ whole genome shotgun (WGS) entry which is preliminary data.</text>
</comment>
<evidence type="ECO:0000313" key="1">
    <source>
        <dbReference type="EMBL" id="KAL3952677.1"/>
    </source>
</evidence>
<organism evidence="1 2">
    <name type="scientific">Purpureocillium lilacinum</name>
    <name type="common">Paecilomyces lilacinus</name>
    <dbReference type="NCBI Taxonomy" id="33203"/>
    <lineage>
        <taxon>Eukaryota</taxon>
        <taxon>Fungi</taxon>
        <taxon>Dikarya</taxon>
        <taxon>Ascomycota</taxon>
        <taxon>Pezizomycotina</taxon>
        <taxon>Sordariomycetes</taxon>
        <taxon>Hypocreomycetidae</taxon>
        <taxon>Hypocreales</taxon>
        <taxon>Ophiocordycipitaceae</taxon>
        <taxon>Purpureocillium</taxon>
    </lineage>
</organism>
<gene>
    <name evidence="1" type="ORF">ACCO45_012620</name>
</gene>
<keyword evidence="2" id="KW-1185">Reference proteome</keyword>
<protein>
    <submittedName>
        <fullName evidence="1">Uncharacterized protein</fullName>
    </submittedName>
</protein>
<dbReference type="Proteomes" id="UP001638806">
    <property type="component" value="Unassembled WGS sequence"/>
</dbReference>
<name>A0ACC4D975_PURLI</name>
<evidence type="ECO:0000313" key="2">
    <source>
        <dbReference type="Proteomes" id="UP001638806"/>
    </source>
</evidence>
<reference evidence="1" key="1">
    <citation type="submission" date="2024-12" db="EMBL/GenBank/DDBJ databases">
        <title>Comparative genomics and development of molecular markers within Purpureocillium lilacinum and among Purpureocillium species.</title>
        <authorList>
            <person name="Yeh Z.-Y."/>
            <person name="Ni N.-T."/>
            <person name="Lo P.-H."/>
            <person name="Mushyakhwo K."/>
            <person name="Lin C.-F."/>
            <person name="Nai Y.-S."/>
        </authorList>
    </citation>
    <scope>NUCLEOTIDE SEQUENCE</scope>
    <source>
        <strain evidence="1">NCHU-NPUST-175</strain>
    </source>
</reference>
<dbReference type="EMBL" id="JBGNUJ010000012">
    <property type="protein sequence ID" value="KAL3952677.1"/>
    <property type="molecule type" value="Genomic_DNA"/>
</dbReference>
<accession>A0ACC4D975</accession>